<dbReference type="PANTHER" id="PTHR10622:SF10">
    <property type="entry name" value="HET DOMAIN-CONTAINING PROTEIN"/>
    <property type="match status" value="1"/>
</dbReference>
<accession>A0A1Q8S703</accession>
<organism evidence="2 3">
    <name type="scientific">Colletotrichum chlorophyti</name>
    <dbReference type="NCBI Taxonomy" id="708187"/>
    <lineage>
        <taxon>Eukaryota</taxon>
        <taxon>Fungi</taxon>
        <taxon>Dikarya</taxon>
        <taxon>Ascomycota</taxon>
        <taxon>Pezizomycotina</taxon>
        <taxon>Sordariomycetes</taxon>
        <taxon>Hypocreomycetidae</taxon>
        <taxon>Glomerellales</taxon>
        <taxon>Glomerellaceae</taxon>
        <taxon>Colletotrichum</taxon>
    </lineage>
</organism>
<evidence type="ECO:0000259" key="1">
    <source>
        <dbReference type="Pfam" id="PF06985"/>
    </source>
</evidence>
<keyword evidence="3" id="KW-1185">Reference proteome</keyword>
<dbReference type="InterPro" id="IPR010730">
    <property type="entry name" value="HET"/>
</dbReference>
<dbReference type="Proteomes" id="UP000186583">
    <property type="component" value="Unassembled WGS sequence"/>
</dbReference>
<comment type="caution">
    <text evidence="2">The sequence shown here is derived from an EMBL/GenBank/DDBJ whole genome shotgun (WGS) entry which is preliminary data.</text>
</comment>
<dbReference type="Pfam" id="PF06985">
    <property type="entry name" value="HET"/>
    <property type="match status" value="1"/>
</dbReference>
<evidence type="ECO:0000313" key="2">
    <source>
        <dbReference type="EMBL" id="OLN97215.1"/>
    </source>
</evidence>
<dbReference type="AlphaFoldDB" id="A0A1Q8S703"/>
<proteinExistence type="predicted"/>
<protein>
    <submittedName>
        <fullName evidence="2">Vegetative incompatibility protein HET-E-1-like protein 3</fullName>
    </submittedName>
</protein>
<evidence type="ECO:0000313" key="3">
    <source>
        <dbReference type="Proteomes" id="UP000186583"/>
    </source>
</evidence>
<dbReference type="STRING" id="708187.A0A1Q8S703"/>
<feature type="domain" description="Heterokaryon incompatibility" evidence="1">
    <location>
        <begin position="22"/>
        <end position="114"/>
    </location>
</feature>
<dbReference type="PANTHER" id="PTHR10622">
    <property type="entry name" value="HET DOMAIN-CONTAINING PROTEIN"/>
    <property type="match status" value="1"/>
</dbReference>
<gene>
    <name evidence="2" type="ORF">CCHL11_02151</name>
</gene>
<dbReference type="OrthoDB" id="20872at2759"/>
<name>A0A1Q8S703_9PEZI</name>
<sequence>MRLISTSDLTRHSFPDNDIPPYSILSHTWGSEEVSHQQMLNIKDEVRSLEGYEKISACAEISRAMGYDYTWVDTCCIDKTSSAELSEAINSMFAWYQNSGVCLVYLEDFHWDGMSYVTRKHRWFTRGWTLQELIAPRHVEFYSASWTRFGDKRTDWRGLHRLTSIDPTVLRTGHTEGMSVAEKMRWAAHRTTTRIEDMAYCLLGIFGVNLPLIYGEGEKAFQRL</sequence>
<dbReference type="EMBL" id="MPGH01000011">
    <property type="protein sequence ID" value="OLN97215.1"/>
    <property type="molecule type" value="Genomic_DNA"/>
</dbReference>
<reference evidence="2 3" key="1">
    <citation type="submission" date="2016-11" db="EMBL/GenBank/DDBJ databases">
        <title>Draft Genome Assembly of Colletotrichum chlorophyti a pathogen of herbaceous plants.</title>
        <authorList>
            <person name="Gan P."/>
            <person name="Narusaka M."/>
            <person name="Tsushima A."/>
            <person name="Narusaka Y."/>
            <person name="Takano Y."/>
            <person name="Shirasu K."/>
        </authorList>
    </citation>
    <scope>NUCLEOTIDE SEQUENCE [LARGE SCALE GENOMIC DNA]</scope>
    <source>
        <strain evidence="2 3">NTL11</strain>
    </source>
</reference>